<organism evidence="1 2">
    <name type="scientific">Gigaspora margarita</name>
    <dbReference type="NCBI Taxonomy" id="4874"/>
    <lineage>
        <taxon>Eukaryota</taxon>
        <taxon>Fungi</taxon>
        <taxon>Fungi incertae sedis</taxon>
        <taxon>Mucoromycota</taxon>
        <taxon>Glomeromycotina</taxon>
        <taxon>Glomeromycetes</taxon>
        <taxon>Diversisporales</taxon>
        <taxon>Gigasporaceae</taxon>
        <taxon>Gigaspora</taxon>
    </lineage>
</organism>
<evidence type="ECO:0000313" key="1">
    <source>
        <dbReference type="EMBL" id="CAG8835858.1"/>
    </source>
</evidence>
<sequence length="215" mass="24290">FIGILDIFTDYAIRQISVYSRENKSSISNQELKVEDFVCLISKSINESHLVPYKQITDFLVDMSNESMVYNTIVTFYSEISEIHKFIDGSKEDLHPFVAKVMVTIYKKKSLPSLTEDAIDLIPALNHIMSMGANESILIIQLFRKTVFLLAITSATKSRYTIFNLNTTPQPSAVDAVSNWFKKILTHVDPRPKAKDLKVISAFLEQESGADVDST</sequence>
<reference evidence="1 2" key="1">
    <citation type="submission" date="2021-06" db="EMBL/GenBank/DDBJ databases">
        <authorList>
            <person name="Kallberg Y."/>
            <person name="Tangrot J."/>
            <person name="Rosling A."/>
        </authorList>
    </citation>
    <scope>NUCLEOTIDE SEQUENCE [LARGE SCALE GENOMIC DNA]</scope>
    <source>
        <strain evidence="1 2">120-4 pot B 10/14</strain>
    </source>
</reference>
<feature type="non-terminal residue" evidence="1">
    <location>
        <position position="1"/>
    </location>
</feature>
<dbReference type="EMBL" id="CAJVQB010052316">
    <property type="protein sequence ID" value="CAG8835858.1"/>
    <property type="molecule type" value="Genomic_DNA"/>
</dbReference>
<protein>
    <submittedName>
        <fullName evidence="1">1188_t:CDS:1</fullName>
    </submittedName>
</protein>
<evidence type="ECO:0000313" key="2">
    <source>
        <dbReference type="Proteomes" id="UP000789901"/>
    </source>
</evidence>
<comment type="caution">
    <text evidence="1">The sequence shown here is derived from an EMBL/GenBank/DDBJ whole genome shotgun (WGS) entry which is preliminary data.</text>
</comment>
<keyword evidence="2" id="KW-1185">Reference proteome</keyword>
<accession>A0ABN7WM98</accession>
<dbReference type="Proteomes" id="UP000789901">
    <property type="component" value="Unassembled WGS sequence"/>
</dbReference>
<name>A0ABN7WM98_GIGMA</name>
<gene>
    <name evidence="1" type="ORF">GMARGA_LOCUS32763</name>
</gene>
<proteinExistence type="predicted"/>